<keyword evidence="1" id="KW-0106">Calcium</keyword>
<dbReference type="OrthoDB" id="1689567at2759"/>
<dbReference type="InterPro" id="IPR003864">
    <property type="entry name" value="CSC1/OSCA1-like_7TM"/>
</dbReference>
<dbReference type="Proteomes" id="UP000015453">
    <property type="component" value="Unassembled WGS sequence"/>
</dbReference>
<protein>
    <recommendedName>
        <fullName evidence="9">CSC1/OSCA1-like 7TM region domain-containing protein</fullName>
    </recommendedName>
</protein>
<dbReference type="InterPro" id="IPR045122">
    <property type="entry name" value="Csc1-like"/>
</dbReference>
<keyword evidence="3" id="KW-0407">Ion channel</keyword>
<dbReference type="GO" id="GO:0005886">
    <property type="term" value="C:plasma membrane"/>
    <property type="evidence" value="ECO:0007669"/>
    <property type="project" value="TreeGrafter"/>
</dbReference>
<feature type="domain" description="CSC1/OSCA1-like cytosolic" evidence="6">
    <location>
        <begin position="3"/>
        <end position="83"/>
    </location>
</feature>
<gene>
    <name evidence="7" type="ORF">M569_17444</name>
</gene>
<comment type="caution">
    <text evidence="7">The sequence shown here is derived from an EMBL/GenBank/DDBJ whole genome shotgun (WGS) entry which is preliminary data.</text>
</comment>
<feature type="transmembrane region" description="Helical" evidence="4">
    <location>
        <begin position="292"/>
        <end position="325"/>
    </location>
</feature>
<keyword evidence="4" id="KW-1133">Transmembrane helix</keyword>
<accession>S8BSM7</accession>
<dbReference type="EMBL" id="AUSU01010296">
    <property type="protein sequence ID" value="EPS57374.1"/>
    <property type="molecule type" value="Genomic_DNA"/>
</dbReference>
<evidence type="ECO:0000259" key="6">
    <source>
        <dbReference type="Pfam" id="PF14703"/>
    </source>
</evidence>
<evidence type="ECO:0000259" key="5">
    <source>
        <dbReference type="Pfam" id="PF02714"/>
    </source>
</evidence>
<sequence length="334" mass="37715">MKRCCICGGNAAPFKILSHEHDSAGAQKSSDGSDMSKRECGAALVFFRTRYAAVVASQALQSLNPMSWVTNTAPEPSNIFWSNLTIPYKLLWIRRLAVVVASIFFVIFFLFPVVFAQSLVHLDKLKKLFPFLRGISQREFMHQLLTGYLPSVVFAIFLYVVPPLMMVFSTLEGSISRSGRKRSTCIKVLYFLVWNVFFANILTEAAIDHYQVSIMKLGDTMNIPNLLAKAVPATATFFMTYVLTSGWTSLSCELIQPFSLLYGVFCRCVLRWKDNAAYIIAYTFPYHTEVPRVLLFGLLGFTCSILAPLILPLLLVYFVLAFLVYRNQVCSPFF</sequence>
<dbReference type="InterPro" id="IPR027815">
    <property type="entry name" value="CSC1/OSCA1-like_cyt"/>
</dbReference>
<keyword evidence="2" id="KW-0813">Transport</keyword>
<keyword evidence="4" id="KW-0472">Membrane</keyword>
<dbReference type="PANTHER" id="PTHR13018:SF117">
    <property type="entry name" value="CSC1-LIKE PROTEIN RXW8"/>
    <property type="match status" value="1"/>
</dbReference>
<proteinExistence type="predicted"/>
<feature type="transmembrane region" description="Helical" evidence="4">
    <location>
        <begin position="188"/>
        <end position="207"/>
    </location>
</feature>
<evidence type="ECO:0000256" key="4">
    <source>
        <dbReference type="SAM" id="Phobius"/>
    </source>
</evidence>
<keyword evidence="4" id="KW-0812">Transmembrane</keyword>
<keyword evidence="2" id="KW-0406">Ion transport</keyword>
<feature type="domain" description="CSC1/OSCA1-like 7TM region" evidence="5">
    <location>
        <begin position="94"/>
        <end position="329"/>
    </location>
</feature>
<dbReference type="AlphaFoldDB" id="S8BSM7"/>
<organism evidence="7 8">
    <name type="scientific">Genlisea aurea</name>
    <dbReference type="NCBI Taxonomy" id="192259"/>
    <lineage>
        <taxon>Eukaryota</taxon>
        <taxon>Viridiplantae</taxon>
        <taxon>Streptophyta</taxon>
        <taxon>Embryophyta</taxon>
        <taxon>Tracheophyta</taxon>
        <taxon>Spermatophyta</taxon>
        <taxon>Magnoliopsida</taxon>
        <taxon>eudicotyledons</taxon>
        <taxon>Gunneridae</taxon>
        <taxon>Pentapetalae</taxon>
        <taxon>asterids</taxon>
        <taxon>lamiids</taxon>
        <taxon>Lamiales</taxon>
        <taxon>Lentibulariaceae</taxon>
        <taxon>Genlisea</taxon>
    </lineage>
</organism>
<feature type="non-terminal residue" evidence="7">
    <location>
        <position position="334"/>
    </location>
</feature>
<dbReference type="Pfam" id="PF14703">
    <property type="entry name" value="PHM7_cyt"/>
    <property type="match status" value="1"/>
</dbReference>
<feature type="transmembrane region" description="Helical" evidence="4">
    <location>
        <begin position="96"/>
        <end position="120"/>
    </location>
</feature>
<keyword evidence="8" id="KW-1185">Reference proteome</keyword>
<evidence type="ECO:0000256" key="2">
    <source>
        <dbReference type="ARBA" id="ARBA00023065"/>
    </source>
</evidence>
<dbReference type="Pfam" id="PF02714">
    <property type="entry name" value="RSN1_7TM"/>
    <property type="match status" value="1"/>
</dbReference>
<reference evidence="7 8" key="1">
    <citation type="journal article" date="2013" name="BMC Genomics">
        <title>The miniature genome of a carnivorous plant Genlisea aurea contains a low number of genes and short non-coding sequences.</title>
        <authorList>
            <person name="Leushkin E.V."/>
            <person name="Sutormin R.A."/>
            <person name="Nabieva E.R."/>
            <person name="Penin A.A."/>
            <person name="Kondrashov A.S."/>
            <person name="Logacheva M.D."/>
        </authorList>
    </citation>
    <scope>NUCLEOTIDE SEQUENCE [LARGE SCALE GENOMIC DNA]</scope>
</reference>
<dbReference type="PANTHER" id="PTHR13018">
    <property type="entry name" value="PROBABLE MEMBRANE PROTEIN DUF221-RELATED"/>
    <property type="match status" value="1"/>
</dbReference>
<evidence type="ECO:0000313" key="7">
    <source>
        <dbReference type="EMBL" id="EPS57374.1"/>
    </source>
</evidence>
<name>S8BSM7_9LAMI</name>
<dbReference type="GO" id="GO:0005227">
    <property type="term" value="F:calcium-activated cation channel activity"/>
    <property type="evidence" value="ECO:0007669"/>
    <property type="project" value="InterPro"/>
</dbReference>
<evidence type="ECO:0008006" key="9">
    <source>
        <dbReference type="Google" id="ProtNLM"/>
    </source>
</evidence>
<evidence type="ECO:0000256" key="1">
    <source>
        <dbReference type="ARBA" id="ARBA00022837"/>
    </source>
</evidence>
<feature type="transmembrane region" description="Helical" evidence="4">
    <location>
        <begin position="148"/>
        <end position="168"/>
    </location>
</feature>
<evidence type="ECO:0000256" key="3">
    <source>
        <dbReference type="ARBA" id="ARBA00023303"/>
    </source>
</evidence>
<evidence type="ECO:0000313" key="8">
    <source>
        <dbReference type="Proteomes" id="UP000015453"/>
    </source>
</evidence>